<dbReference type="Proteomes" id="UP000199470">
    <property type="component" value="Unassembled WGS sequence"/>
</dbReference>
<dbReference type="GO" id="GO:0005886">
    <property type="term" value="C:plasma membrane"/>
    <property type="evidence" value="ECO:0007669"/>
    <property type="project" value="InterPro"/>
</dbReference>
<evidence type="ECO:0000256" key="3">
    <source>
        <dbReference type="ARBA" id="ARBA00022692"/>
    </source>
</evidence>
<proteinExistence type="predicted"/>
<evidence type="ECO:0000256" key="4">
    <source>
        <dbReference type="ARBA" id="ARBA00022989"/>
    </source>
</evidence>
<keyword evidence="7" id="KW-1185">Reference proteome</keyword>
<reference evidence="6 7" key="1">
    <citation type="submission" date="2016-10" db="EMBL/GenBank/DDBJ databases">
        <authorList>
            <person name="de Groot N.N."/>
        </authorList>
    </citation>
    <scope>NUCLEOTIDE SEQUENCE [LARGE SCALE GENOMIC DNA]</scope>
    <source>
        <strain evidence="6 7">ATCC 43154</strain>
    </source>
</reference>
<dbReference type="InterPro" id="IPR026265">
    <property type="entry name" value="LptC"/>
</dbReference>
<sequence length="206" mass="22774">MRKKTAHRWRLSLTMLLFVLVALGTFWLVELMNQSGQEMQADRHRNEPDYIIEHFSFVRMNQAGQPSYIISGDKLTHLPLDDSSDIELPVVRSLAGKEPGRQPPMQMHAARGRVDRNNSRVRLDGDVNVERSASAASRAMRLKTESLTVFPDDDTMETALPVALSLGNATANGVGMRANNATRQVQLGGRGQLLLPPRGAPAPPLK</sequence>
<dbReference type="AlphaFoldDB" id="A0A1I4S3D3"/>
<dbReference type="InterPro" id="IPR052363">
    <property type="entry name" value="LPS_export_LptC"/>
</dbReference>
<dbReference type="PANTHER" id="PTHR37481">
    <property type="entry name" value="LIPOPOLYSACCHARIDE EXPORT SYSTEM PROTEIN LPTC"/>
    <property type="match status" value="1"/>
</dbReference>
<accession>A0A1I4S3D3</accession>
<protein>
    <submittedName>
        <fullName evidence="6">Lipopolysaccharide export system protein LptC</fullName>
    </submittedName>
</protein>
<dbReference type="RefSeq" id="WP_093390047.1">
    <property type="nucleotide sequence ID" value="NZ_FOTW01000024.1"/>
</dbReference>
<dbReference type="PANTHER" id="PTHR37481:SF1">
    <property type="entry name" value="LIPOPOLYSACCHARIDE EXPORT SYSTEM PROTEIN LPTC"/>
    <property type="match status" value="1"/>
</dbReference>
<keyword evidence="4" id="KW-1133">Transmembrane helix</keyword>
<dbReference type="Gene3D" id="2.60.450.10">
    <property type="entry name" value="Lipopolysaccharide (LPS) transport protein A like domain"/>
    <property type="match status" value="1"/>
</dbReference>
<evidence type="ECO:0000256" key="5">
    <source>
        <dbReference type="ARBA" id="ARBA00023136"/>
    </source>
</evidence>
<keyword evidence="5" id="KW-0472">Membrane</keyword>
<dbReference type="NCBIfam" id="TIGR04409">
    <property type="entry name" value="LptC_YrbK"/>
    <property type="match status" value="1"/>
</dbReference>
<dbReference type="EMBL" id="FOTW01000024">
    <property type="protein sequence ID" value="SFM58790.1"/>
    <property type="molecule type" value="Genomic_DNA"/>
</dbReference>
<keyword evidence="3" id="KW-0812">Transmembrane</keyword>
<dbReference type="GO" id="GO:0015221">
    <property type="term" value="F:lipopolysaccharide transmembrane transporter activity"/>
    <property type="evidence" value="ECO:0007669"/>
    <property type="project" value="InterPro"/>
</dbReference>
<keyword evidence="1" id="KW-1003">Cell membrane</keyword>
<name>A0A1I4S3D3_9BURK</name>
<dbReference type="OrthoDB" id="8589410at2"/>
<dbReference type="STRING" id="758825.SAMN02982985_04609"/>
<dbReference type="GO" id="GO:0030288">
    <property type="term" value="C:outer membrane-bounded periplasmic space"/>
    <property type="evidence" value="ECO:0007669"/>
    <property type="project" value="TreeGrafter"/>
</dbReference>
<dbReference type="GO" id="GO:0017089">
    <property type="term" value="F:glycolipid transfer activity"/>
    <property type="evidence" value="ECO:0007669"/>
    <property type="project" value="TreeGrafter"/>
</dbReference>
<evidence type="ECO:0000256" key="1">
    <source>
        <dbReference type="ARBA" id="ARBA00022475"/>
    </source>
</evidence>
<dbReference type="InterPro" id="IPR010664">
    <property type="entry name" value="LipoPS_assembly_LptC-rel"/>
</dbReference>
<keyword evidence="2" id="KW-0997">Cell inner membrane</keyword>
<dbReference type="Pfam" id="PF06835">
    <property type="entry name" value="LptC"/>
    <property type="match status" value="1"/>
</dbReference>
<evidence type="ECO:0000256" key="2">
    <source>
        <dbReference type="ARBA" id="ARBA00022519"/>
    </source>
</evidence>
<organism evidence="6 7">
    <name type="scientific">Rugamonas rubra</name>
    <dbReference type="NCBI Taxonomy" id="758825"/>
    <lineage>
        <taxon>Bacteria</taxon>
        <taxon>Pseudomonadati</taxon>
        <taxon>Pseudomonadota</taxon>
        <taxon>Betaproteobacteria</taxon>
        <taxon>Burkholderiales</taxon>
        <taxon>Oxalobacteraceae</taxon>
        <taxon>Telluria group</taxon>
        <taxon>Rugamonas</taxon>
    </lineage>
</organism>
<evidence type="ECO:0000313" key="6">
    <source>
        <dbReference type="EMBL" id="SFM58790.1"/>
    </source>
</evidence>
<evidence type="ECO:0000313" key="7">
    <source>
        <dbReference type="Proteomes" id="UP000199470"/>
    </source>
</evidence>
<gene>
    <name evidence="6" type="ORF">SAMN02982985_04609</name>
</gene>